<reference evidence="1" key="2">
    <citation type="submission" date="2023-06" db="EMBL/GenBank/DDBJ databases">
        <authorList>
            <consortium name="Lawrence Berkeley National Laboratory"/>
            <person name="Mondo S.J."/>
            <person name="Hensen N."/>
            <person name="Bonometti L."/>
            <person name="Westerberg I."/>
            <person name="Brannstrom I.O."/>
            <person name="Guillou S."/>
            <person name="Cros-Aarteil S."/>
            <person name="Calhoun S."/>
            <person name="Haridas S."/>
            <person name="Kuo A."/>
            <person name="Pangilinan J."/>
            <person name="Riley R."/>
            <person name="Labutti K."/>
            <person name="Andreopoulos B."/>
            <person name="Lipzen A."/>
            <person name="Chen C."/>
            <person name="Yanf M."/>
            <person name="Daum C."/>
            <person name="Ng V."/>
            <person name="Clum A."/>
            <person name="Steindorff A."/>
            <person name="Ohm R."/>
            <person name="Martin F."/>
            <person name="Silar P."/>
            <person name="Natvig D."/>
            <person name="Lalanne C."/>
            <person name="Gautier V."/>
            <person name="Ament-Velasquez S.L."/>
            <person name="Kruys A."/>
            <person name="Hutchinson M.I."/>
            <person name="Powell A.J."/>
            <person name="Barry K."/>
            <person name="Miller A.N."/>
            <person name="Grigoriev I.V."/>
            <person name="Debuchy R."/>
            <person name="Gladieux P."/>
            <person name="Thoren M.H."/>
            <person name="Johannesson H."/>
        </authorList>
    </citation>
    <scope>NUCLEOTIDE SEQUENCE</scope>
    <source>
        <strain evidence="1">CBS 626.80</strain>
    </source>
</reference>
<dbReference type="AlphaFoldDB" id="A0AAN6SJE9"/>
<comment type="caution">
    <text evidence="1">The sequence shown here is derived from an EMBL/GenBank/DDBJ whole genome shotgun (WGS) entry which is preliminary data.</text>
</comment>
<keyword evidence="2" id="KW-1185">Reference proteome</keyword>
<protein>
    <submittedName>
        <fullName evidence="1">Uncharacterized protein</fullName>
    </submittedName>
</protein>
<dbReference type="EMBL" id="MU859074">
    <property type="protein sequence ID" value="KAK3955594.1"/>
    <property type="molecule type" value="Genomic_DNA"/>
</dbReference>
<dbReference type="Proteomes" id="UP001303222">
    <property type="component" value="Unassembled WGS sequence"/>
</dbReference>
<accession>A0AAN6SJE9</accession>
<sequence>RPIAQPVEPVQIGVVHFARSHFDIVRRGQDSETWRLAGLTSRGRQLYVVM</sequence>
<reference evidence="1" key="1">
    <citation type="journal article" date="2023" name="Mol. Phylogenet. Evol.">
        <title>Genome-scale phylogeny and comparative genomics of the fungal order Sordariales.</title>
        <authorList>
            <person name="Hensen N."/>
            <person name="Bonometti L."/>
            <person name="Westerberg I."/>
            <person name="Brannstrom I.O."/>
            <person name="Guillou S."/>
            <person name="Cros-Aarteil S."/>
            <person name="Calhoun S."/>
            <person name="Haridas S."/>
            <person name="Kuo A."/>
            <person name="Mondo S."/>
            <person name="Pangilinan J."/>
            <person name="Riley R."/>
            <person name="LaButti K."/>
            <person name="Andreopoulos B."/>
            <person name="Lipzen A."/>
            <person name="Chen C."/>
            <person name="Yan M."/>
            <person name="Daum C."/>
            <person name="Ng V."/>
            <person name="Clum A."/>
            <person name="Steindorff A."/>
            <person name="Ohm R.A."/>
            <person name="Martin F."/>
            <person name="Silar P."/>
            <person name="Natvig D.O."/>
            <person name="Lalanne C."/>
            <person name="Gautier V."/>
            <person name="Ament-Velasquez S.L."/>
            <person name="Kruys A."/>
            <person name="Hutchinson M.I."/>
            <person name="Powell A.J."/>
            <person name="Barry K."/>
            <person name="Miller A.N."/>
            <person name="Grigoriev I.V."/>
            <person name="Debuchy R."/>
            <person name="Gladieux P."/>
            <person name="Hiltunen Thoren M."/>
            <person name="Johannesson H."/>
        </authorList>
    </citation>
    <scope>NUCLEOTIDE SEQUENCE</scope>
    <source>
        <strain evidence="1">CBS 626.80</strain>
    </source>
</reference>
<feature type="non-terminal residue" evidence="1">
    <location>
        <position position="1"/>
    </location>
</feature>
<gene>
    <name evidence="1" type="ORF">QBC32DRAFT_204831</name>
</gene>
<name>A0AAN6SJE9_9PEZI</name>
<proteinExistence type="predicted"/>
<evidence type="ECO:0000313" key="2">
    <source>
        <dbReference type="Proteomes" id="UP001303222"/>
    </source>
</evidence>
<organism evidence="1 2">
    <name type="scientific">Pseudoneurospora amorphoporcata</name>
    <dbReference type="NCBI Taxonomy" id="241081"/>
    <lineage>
        <taxon>Eukaryota</taxon>
        <taxon>Fungi</taxon>
        <taxon>Dikarya</taxon>
        <taxon>Ascomycota</taxon>
        <taxon>Pezizomycotina</taxon>
        <taxon>Sordariomycetes</taxon>
        <taxon>Sordariomycetidae</taxon>
        <taxon>Sordariales</taxon>
        <taxon>Sordariaceae</taxon>
        <taxon>Pseudoneurospora</taxon>
    </lineage>
</organism>
<evidence type="ECO:0000313" key="1">
    <source>
        <dbReference type="EMBL" id="KAK3955594.1"/>
    </source>
</evidence>